<feature type="compositionally biased region" description="Polar residues" evidence="1">
    <location>
        <begin position="37"/>
        <end position="48"/>
    </location>
</feature>
<dbReference type="Proteomes" id="UP000246740">
    <property type="component" value="Unassembled WGS sequence"/>
</dbReference>
<gene>
    <name evidence="2" type="ORF">BCV70DRAFT_202849</name>
</gene>
<keyword evidence="3" id="KW-1185">Reference proteome</keyword>
<protein>
    <submittedName>
        <fullName evidence="2">Uncharacterized protein</fullName>
    </submittedName>
</protein>
<feature type="region of interest" description="Disordered" evidence="1">
    <location>
        <begin position="110"/>
        <end position="139"/>
    </location>
</feature>
<evidence type="ECO:0000256" key="1">
    <source>
        <dbReference type="SAM" id="MobiDB-lite"/>
    </source>
</evidence>
<dbReference type="AlphaFoldDB" id="A0A317XGC4"/>
<organism evidence="2 3">
    <name type="scientific">Testicularia cyperi</name>
    <dbReference type="NCBI Taxonomy" id="1882483"/>
    <lineage>
        <taxon>Eukaryota</taxon>
        <taxon>Fungi</taxon>
        <taxon>Dikarya</taxon>
        <taxon>Basidiomycota</taxon>
        <taxon>Ustilaginomycotina</taxon>
        <taxon>Ustilaginomycetes</taxon>
        <taxon>Ustilaginales</taxon>
        <taxon>Anthracoideaceae</taxon>
        <taxon>Testicularia</taxon>
    </lineage>
</organism>
<sequence>MSVLASFHCPTSVLTWAAFDDATGTDTASDRMDASGHSLQPWQTSPQNWQINSVPSAAPSLLVRYSPQHKTSSVACFACRSIKQKTKLFCLPRIYEWKCKNGQLFPLNPHLRPSDQNHTDGGGAAAPRPGKKPSRRTWSKHRRCLHL</sequence>
<evidence type="ECO:0000313" key="3">
    <source>
        <dbReference type="Proteomes" id="UP000246740"/>
    </source>
</evidence>
<name>A0A317XGC4_9BASI</name>
<reference evidence="2 3" key="1">
    <citation type="journal article" date="2018" name="Mol. Biol. Evol.">
        <title>Broad Genomic Sampling Reveals a Smut Pathogenic Ancestry of the Fungal Clade Ustilaginomycotina.</title>
        <authorList>
            <person name="Kijpornyongpan T."/>
            <person name="Mondo S.J."/>
            <person name="Barry K."/>
            <person name="Sandor L."/>
            <person name="Lee J."/>
            <person name="Lipzen A."/>
            <person name="Pangilinan J."/>
            <person name="LaButti K."/>
            <person name="Hainaut M."/>
            <person name="Henrissat B."/>
            <person name="Grigoriev I.V."/>
            <person name="Spatafora J.W."/>
            <person name="Aime M.C."/>
        </authorList>
    </citation>
    <scope>NUCLEOTIDE SEQUENCE [LARGE SCALE GENOMIC DNA]</scope>
    <source>
        <strain evidence="2 3">MCA 3645</strain>
    </source>
</reference>
<feature type="region of interest" description="Disordered" evidence="1">
    <location>
        <begin position="26"/>
        <end position="48"/>
    </location>
</feature>
<accession>A0A317XGC4</accession>
<dbReference type="InParanoid" id="A0A317XGC4"/>
<dbReference type="EMBL" id="KZ819208">
    <property type="protein sequence ID" value="PWY97416.1"/>
    <property type="molecule type" value="Genomic_DNA"/>
</dbReference>
<feature type="compositionally biased region" description="Basic residues" evidence="1">
    <location>
        <begin position="129"/>
        <end position="139"/>
    </location>
</feature>
<proteinExistence type="predicted"/>
<evidence type="ECO:0000313" key="2">
    <source>
        <dbReference type="EMBL" id="PWY97416.1"/>
    </source>
</evidence>